<dbReference type="PATRIC" id="fig|1423740.3.peg.1031"/>
<evidence type="ECO:0000313" key="2">
    <source>
        <dbReference type="Proteomes" id="UP000051048"/>
    </source>
</evidence>
<dbReference type="InterPro" id="IPR036390">
    <property type="entry name" value="WH_DNA-bd_sf"/>
</dbReference>
<dbReference type="EMBL" id="AZFH01000138">
    <property type="protein sequence ID" value="KRL78772.1"/>
    <property type="molecule type" value="Genomic_DNA"/>
</dbReference>
<dbReference type="Proteomes" id="UP000051048">
    <property type="component" value="Unassembled WGS sequence"/>
</dbReference>
<dbReference type="STRING" id="1423740.FC36_GL000960"/>
<dbReference type="InterPro" id="IPR018490">
    <property type="entry name" value="cNMP-bd_dom_sf"/>
</dbReference>
<name>A0A0R1TFC8_9LACO</name>
<accession>A0A0R1TFC8</accession>
<evidence type="ECO:0008006" key="3">
    <source>
        <dbReference type="Google" id="ProtNLM"/>
    </source>
</evidence>
<evidence type="ECO:0000313" key="1">
    <source>
        <dbReference type="EMBL" id="KRL78772.1"/>
    </source>
</evidence>
<comment type="caution">
    <text evidence="1">The sequence shown here is derived from an EMBL/GenBank/DDBJ whole genome shotgun (WGS) entry which is preliminary data.</text>
</comment>
<dbReference type="Gene3D" id="2.60.120.10">
    <property type="entry name" value="Jelly Rolls"/>
    <property type="match status" value="1"/>
</dbReference>
<protein>
    <recommendedName>
        <fullName evidence="3">HTH crp-type domain-containing protein</fullName>
    </recommendedName>
</protein>
<organism evidence="1 2">
    <name type="scientific">Ligilactobacillus equi DSM 15833 = JCM 10991</name>
    <dbReference type="NCBI Taxonomy" id="1423740"/>
    <lineage>
        <taxon>Bacteria</taxon>
        <taxon>Bacillati</taxon>
        <taxon>Bacillota</taxon>
        <taxon>Bacilli</taxon>
        <taxon>Lactobacillales</taxon>
        <taxon>Lactobacillaceae</taxon>
        <taxon>Ligilactobacillus</taxon>
    </lineage>
</organism>
<sequence length="200" mass="23445">MDGLNMKDRELKELIATGKIVSLDQRQKIDVDLHTNFIYVLQGTIEVYEKNIKTSRSEDYFVKEGTFFPRMLDDENWTISIQVCFQKAQVCILKRSIFVQNHRYHRLLIQNSEKISELNDVRQATVLAAKMKQVQDYILKIAHEFGHDMGFCYEFPTNQSVILSATKVSRSTVNRAIVDLEEKHLVFRKHRRIYVFKGAV</sequence>
<dbReference type="SUPFAM" id="SSF51206">
    <property type="entry name" value="cAMP-binding domain-like"/>
    <property type="match status" value="1"/>
</dbReference>
<proteinExistence type="predicted"/>
<dbReference type="AlphaFoldDB" id="A0A0R1TFC8"/>
<dbReference type="SUPFAM" id="SSF46785">
    <property type="entry name" value="Winged helix' DNA-binding domain"/>
    <property type="match status" value="1"/>
</dbReference>
<dbReference type="RefSeq" id="WP_023859355.1">
    <property type="nucleotide sequence ID" value="NZ_AZFH01000138.1"/>
</dbReference>
<gene>
    <name evidence="1" type="ORF">FC36_GL000960</name>
</gene>
<reference evidence="1 2" key="1">
    <citation type="journal article" date="2015" name="Genome Announc.">
        <title>Expanding the biotechnology potential of lactobacilli through comparative genomics of 213 strains and associated genera.</title>
        <authorList>
            <person name="Sun Z."/>
            <person name="Harris H.M."/>
            <person name="McCann A."/>
            <person name="Guo C."/>
            <person name="Argimon S."/>
            <person name="Zhang W."/>
            <person name="Yang X."/>
            <person name="Jeffery I.B."/>
            <person name="Cooney J.C."/>
            <person name="Kagawa T.F."/>
            <person name="Liu W."/>
            <person name="Song Y."/>
            <person name="Salvetti E."/>
            <person name="Wrobel A."/>
            <person name="Rasinkangas P."/>
            <person name="Parkhill J."/>
            <person name="Rea M.C."/>
            <person name="O'Sullivan O."/>
            <person name="Ritari J."/>
            <person name="Douillard F.P."/>
            <person name="Paul Ross R."/>
            <person name="Yang R."/>
            <person name="Briner A.E."/>
            <person name="Felis G.E."/>
            <person name="de Vos W.M."/>
            <person name="Barrangou R."/>
            <person name="Klaenhammer T.R."/>
            <person name="Caufield P.W."/>
            <person name="Cui Y."/>
            <person name="Zhang H."/>
            <person name="O'Toole P.W."/>
        </authorList>
    </citation>
    <scope>NUCLEOTIDE SEQUENCE [LARGE SCALE GENOMIC DNA]</scope>
    <source>
        <strain evidence="1 2">DSM 15833</strain>
    </source>
</reference>
<dbReference type="InterPro" id="IPR014710">
    <property type="entry name" value="RmlC-like_jellyroll"/>
</dbReference>